<dbReference type="EMBL" id="FPAB01000011">
    <property type="protein sequence ID" value="SFT19240.1"/>
    <property type="molecule type" value="Genomic_DNA"/>
</dbReference>
<dbReference type="SUPFAM" id="SSF52317">
    <property type="entry name" value="Class I glutamine amidotransferase-like"/>
    <property type="match status" value="1"/>
</dbReference>
<evidence type="ECO:0000313" key="3">
    <source>
        <dbReference type="Proteomes" id="UP000198873"/>
    </source>
</evidence>
<protein>
    <submittedName>
        <fullName evidence="2">DJ-1/PfpI family protein</fullName>
    </submittedName>
</protein>
<proteinExistence type="predicted"/>
<dbReference type="GO" id="GO:0006355">
    <property type="term" value="P:regulation of DNA-templated transcription"/>
    <property type="evidence" value="ECO:0007669"/>
    <property type="project" value="TreeGrafter"/>
</dbReference>
<dbReference type="Proteomes" id="UP000198873">
    <property type="component" value="Unassembled WGS sequence"/>
</dbReference>
<gene>
    <name evidence="2" type="ORF">SAMN05444716_11169</name>
</gene>
<dbReference type="STRING" id="1176198.SAMN05444716_11169"/>
<dbReference type="PANTHER" id="PTHR43130">
    <property type="entry name" value="ARAC-FAMILY TRANSCRIPTIONAL REGULATOR"/>
    <property type="match status" value="1"/>
</dbReference>
<dbReference type="PANTHER" id="PTHR43130:SF2">
    <property type="entry name" value="DJ-1_PFPI DOMAIN-CONTAINING PROTEIN"/>
    <property type="match status" value="1"/>
</dbReference>
<sequence>MTTTKTIAFVLYPGLTTLDFVGPLQVISGLQGLGLGFEAVTVAAARRPLPTDSPVSVTASHTFEQVPAPYGLIVPGGGAPTFAALADEQLTGYVRQAAQDAEVVGSVCTGSLILGAAGLLEGREAVTHWAAMPMLRAFGATPVSRRWVADGRVLTAAGVAAGIDMALHLVTELVGEDAARTIQAAIEYDPQPPLGPIDWDRVDRAFMESVIRSAAEKGLADHPELLARLATADGARSVSP</sequence>
<organism evidence="2 3">
    <name type="scientific">Streptomyces harbinensis</name>
    <dbReference type="NCBI Taxonomy" id="1176198"/>
    <lineage>
        <taxon>Bacteria</taxon>
        <taxon>Bacillati</taxon>
        <taxon>Actinomycetota</taxon>
        <taxon>Actinomycetes</taxon>
        <taxon>Kitasatosporales</taxon>
        <taxon>Streptomycetaceae</taxon>
        <taxon>Streptomyces</taxon>
    </lineage>
</organism>
<accession>A0A1I6VZU1</accession>
<dbReference type="InterPro" id="IPR052158">
    <property type="entry name" value="INH-QAR"/>
</dbReference>
<evidence type="ECO:0000259" key="1">
    <source>
        <dbReference type="Pfam" id="PF01965"/>
    </source>
</evidence>
<dbReference type="InterPro" id="IPR029062">
    <property type="entry name" value="Class_I_gatase-like"/>
</dbReference>
<feature type="domain" description="DJ-1/PfpI" evidence="1">
    <location>
        <begin position="5"/>
        <end position="171"/>
    </location>
</feature>
<dbReference type="AlphaFoldDB" id="A0A1I6VZU1"/>
<reference evidence="3" key="1">
    <citation type="submission" date="2016-10" db="EMBL/GenBank/DDBJ databases">
        <authorList>
            <person name="Varghese N."/>
            <person name="Submissions S."/>
        </authorList>
    </citation>
    <scope>NUCLEOTIDE SEQUENCE [LARGE SCALE GENOMIC DNA]</scope>
    <source>
        <strain evidence="3">CGMCC 4.7047</strain>
    </source>
</reference>
<dbReference type="RefSeq" id="WP_093844311.1">
    <property type="nucleotide sequence ID" value="NZ_FPAB01000011.1"/>
</dbReference>
<dbReference type="CDD" id="cd03139">
    <property type="entry name" value="GATase1_PfpI_2"/>
    <property type="match status" value="1"/>
</dbReference>
<keyword evidence="3" id="KW-1185">Reference proteome</keyword>
<dbReference type="Pfam" id="PF01965">
    <property type="entry name" value="DJ-1_PfpI"/>
    <property type="match status" value="1"/>
</dbReference>
<evidence type="ECO:0000313" key="2">
    <source>
        <dbReference type="EMBL" id="SFT19240.1"/>
    </source>
</evidence>
<name>A0A1I6VZU1_9ACTN</name>
<dbReference type="Gene3D" id="3.40.50.880">
    <property type="match status" value="1"/>
</dbReference>
<dbReference type="InterPro" id="IPR002818">
    <property type="entry name" value="DJ-1/PfpI"/>
</dbReference>